<dbReference type="GO" id="GO:0005524">
    <property type="term" value="F:ATP binding"/>
    <property type="evidence" value="ECO:0007669"/>
    <property type="project" value="UniProtKB-KW"/>
</dbReference>
<dbReference type="PROSITE" id="PS00211">
    <property type="entry name" value="ABC_TRANSPORTER_1"/>
    <property type="match status" value="1"/>
</dbReference>
<dbReference type="SUPFAM" id="SSF55021">
    <property type="entry name" value="ACT-like"/>
    <property type="match status" value="1"/>
</dbReference>
<comment type="catalytic activity">
    <reaction evidence="9">
        <text>ATP + H2O = ADP + phosphate + H(+)</text>
        <dbReference type="Rhea" id="RHEA:13065"/>
        <dbReference type="ChEBI" id="CHEBI:15377"/>
        <dbReference type="ChEBI" id="CHEBI:15378"/>
        <dbReference type="ChEBI" id="CHEBI:30616"/>
        <dbReference type="ChEBI" id="CHEBI:43474"/>
        <dbReference type="ChEBI" id="CHEBI:456216"/>
    </reaction>
</comment>
<evidence type="ECO:0000256" key="3">
    <source>
        <dbReference type="ARBA" id="ARBA00022475"/>
    </source>
</evidence>
<dbReference type="PANTHER" id="PTHR43166:SF30">
    <property type="entry name" value="METHIONINE IMPORT ATP-BINDING PROTEIN METN"/>
    <property type="match status" value="1"/>
</dbReference>
<sequence length="364" mass="39801">MPKPTNPIINLQNVSVTFQSNDHPLTAVDKVNLQINKGDIYGIIGYSGAGKSTLVRTINLLQKPTSGTVTVSDRQLQQLTNAELRTARKKIGMIFQHFNLLNSRTVLNNVEYPLLSQSISKPARQKKAKRLLNLVGLSEFEKSYPEQLSGGQKQRVAIARSLANDPDILVSDEATSALDPKTTNDILKLLKHLNDNLGLTIVLITHEMQVIKSVCQHVAVMDQGKIIERGSVADVFSNPRQPLTQNFVDSSANVPEALAQIKADESLQNLAANERLLFLKFRGGATRQSLISDLTASYKLKANILFGNIERIGSTSIGYLIIILSGESKRLADGITFLNRNGVQVQLIPTGKKGADKNVEATVS</sequence>
<evidence type="ECO:0000256" key="9">
    <source>
        <dbReference type="ARBA" id="ARBA00049360"/>
    </source>
</evidence>
<dbReference type="EMBL" id="AZEB01000018">
    <property type="protein sequence ID" value="KRL20989.1"/>
    <property type="molecule type" value="Genomic_DNA"/>
</dbReference>
<dbReference type="InterPro" id="IPR045865">
    <property type="entry name" value="ACT-like_dom_sf"/>
</dbReference>
<dbReference type="SMART" id="SM00930">
    <property type="entry name" value="NIL"/>
    <property type="match status" value="1"/>
</dbReference>
<dbReference type="PANTHER" id="PTHR43166">
    <property type="entry name" value="AMINO ACID IMPORT ATP-BINDING PROTEIN"/>
    <property type="match status" value="1"/>
</dbReference>
<dbReference type="GO" id="GO:0006865">
    <property type="term" value="P:amino acid transport"/>
    <property type="evidence" value="ECO:0007669"/>
    <property type="project" value="UniProtKB-KW"/>
</dbReference>
<feature type="domain" description="ABC transporter" evidence="11">
    <location>
        <begin position="9"/>
        <end position="248"/>
    </location>
</feature>
<dbReference type="InterPro" id="IPR050086">
    <property type="entry name" value="MetN_ABC_transporter-like"/>
</dbReference>
<dbReference type="PATRIC" id="fig|1423766.4.peg.948"/>
<organism evidence="12 13">
    <name type="scientific">Lentilactobacillus kisonensis DSM 19906 = JCM 15041</name>
    <dbReference type="NCBI Taxonomy" id="1423766"/>
    <lineage>
        <taxon>Bacteria</taxon>
        <taxon>Bacillati</taxon>
        <taxon>Bacillota</taxon>
        <taxon>Bacilli</taxon>
        <taxon>Lactobacillales</taxon>
        <taxon>Lactobacillaceae</taxon>
        <taxon>Lentilactobacillus</taxon>
    </lineage>
</organism>
<dbReference type="RefSeq" id="WP_056949488.1">
    <property type="nucleotide sequence ID" value="NZ_AZEB01000018.1"/>
</dbReference>
<name>A0A0R1NKQ2_9LACO</name>
<gene>
    <name evidence="12" type="ORF">FC98_GL000929</name>
</gene>
<reference evidence="12 13" key="1">
    <citation type="journal article" date="2015" name="Genome Announc.">
        <title>Expanding the biotechnology potential of lactobacilli through comparative genomics of 213 strains and associated genera.</title>
        <authorList>
            <person name="Sun Z."/>
            <person name="Harris H.M."/>
            <person name="McCann A."/>
            <person name="Guo C."/>
            <person name="Argimon S."/>
            <person name="Zhang W."/>
            <person name="Yang X."/>
            <person name="Jeffery I.B."/>
            <person name="Cooney J.C."/>
            <person name="Kagawa T.F."/>
            <person name="Liu W."/>
            <person name="Song Y."/>
            <person name="Salvetti E."/>
            <person name="Wrobel A."/>
            <person name="Rasinkangas P."/>
            <person name="Parkhill J."/>
            <person name="Rea M.C."/>
            <person name="O'Sullivan O."/>
            <person name="Ritari J."/>
            <person name="Douillard F.P."/>
            <person name="Paul Ross R."/>
            <person name="Yang R."/>
            <person name="Briner A.E."/>
            <person name="Felis G.E."/>
            <person name="de Vos W.M."/>
            <person name="Barrangou R."/>
            <person name="Klaenhammer T.R."/>
            <person name="Caufield P.W."/>
            <person name="Cui Y."/>
            <person name="Zhang H."/>
            <person name="O'Toole P.W."/>
        </authorList>
    </citation>
    <scope>NUCLEOTIDE SEQUENCE [LARGE SCALE GENOMIC DNA]</scope>
    <source>
        <strain evidence="12 13">DSM 19906</strain>
    </source>
</reference>
<dbReference type="GO" id="GO:0016887">
    <property type="term" value="F:ATP hydrolysis activity"/>
    <property type="evidence" value="ECO:0007669"/>
    <property type="project" value="InterPro"/>
</dbReference>
<dbReference type="Gene3D" id="3.30.70.260">
    <property type="match status" value="1"/>
</dbReference>
<dbReference type="Pfam" id="PF09383">
    <property type="entry name" value="NIL"/>
    <property type="match status" value="1"/>
</dbReference>
<evidence type="ECO:0000256" key="6">
    <source>
        <dbReference type="ARBA" id="ARBA00022967"/>
    </source>
</evidence>
<dbReference type="InterPro" id="IPR003439">
    <property type="entry name" value="ABC_transporter-like_ATP-bd"/>
</dbReference>
<dbReference type="InterPro" id="IPR027417">
    <property type="entry name" value="P-loop_NTPase"/>
</dbReference>
<evidence type="ECO:0000259" key="11">
    <source>
        <dbReference type="PROSITE" id="PS50893"/>
    </source>
</evidence>
<keyword evidence="13" id="KW-1185">Reference proteome</keyword>
<evidence type="ECO:0000256" key="4">
    <source>
        <dbReference type="ARBA" id="ARBA00022741"/>
    </source>
</evidence>
<evidence type="ECO:0000256" key="7">
    <source>
        <dbReference type="ARBA" id="ARBA00022970"/>
    </source>
</evidence>
<keyword evidence="2" id="KW-0813">Transport</keyword>
<protein>
    <submittedName>
        <fullName evidence="12">ABC transporter, ATP-binding protein</fullName>
    </submittedName>
</protein>
<comment type="function">
    <text evidence="10">Part of the ABC transporter FtsEX involved in cellular division. Has ATPase activity. Essential for cell division and viability.</text>
</comment>
<dbReference type="CDD" id="cd03258">
    <property type="entry name" value="ABC_MetN_methionine_transporter"/>
    <property type="match status" value="1"/>
</dbReference>
<comment type="similarity">
    <text evidence="1">Belongs to the ABC transporter superfamily.</text>
</comment>
<evidence type="ECO:0000313" key="12">
    <source>
        <dbReference type="EMBL" id="KRL20989.1"/>
    </source>
</evidence>
<comment type="caution">
    <text evidence="12">The sequence shown here is derived from an EMBL/GenBank/DDBJ whole genome shotgun (WGS) entry which is preliminary data.</text>
</comment>
<dbReference type="InterPro" id="IPR003593">
    <property type="entry name" value="AAA+_ATPase"/>
</dbReference>
<dbReference type="AlphaFoldDB" id="A0A0R1NKQ2"/>
<dbReference type="InterPro" id="IPR018449">
    <property type="entry name" value="NIL_domain"/>
</dbReference>
<evidence type="ECO:0000256" key="10">
    <source>
        <dbReference type="ARBA" id="ARBA00055994"/>
    </source>
</evidence>
<keyword evidence="8" id="KW-0472">Membrane</keyword>
<dbReference type="SUPFAM" id="SSF52540">
    <property type="entry name" value="P-loop containing nucleoside triphosphate hydrolases"/>
    <property type="match status" value="1"/>
</dbReference>
<dbReference type="InterPro" id="IPR017871">
    <property type="entry name" value="ABC_transporter-like_CS"/>
</dbReference>
<keyword evidence="5 12" id="KW-0067">ATP-binding</keyword>
<proteinExistence type="inferred from homology"/>
<dbReference type="Proteomes" id="UP000051439">
    <property type="component" value="Unassembled WGS sequence"/>
</dbReference>
<keyword evidence="7" id="KW-0029">Amino-acid transport</keyword>
<evidence type="ECO:0000256" key="5">
    <source>
        <dbReference type="ARBA" id="ARBA00022840"/>
    </source>
</evidence>
<keyword evidence="4" id="KW-0547">Nucleotide-binding</keyword>
<dbReference type="Gene3D" id="3.40.50.300">
    <property type="entry name" value="P-loop containing nucleotide triphosphate hydrolases"/>
    <property type="match status" value="1"/>
</dbReference>
<dbReference type="SMART" id="SM00382">
    <property type="entry name" value="AAA"/>
    <property type="match status" value="1"/>
</dbReference>
<dbReference type="InterPro" id="IPR041701">
    <property type="entry name" value="MetN_ABC"/>
</dbReference>
<dbReference type="FunFam" id="3.40.50.300:FF:000056">
    <property type="entry name" value="Cell division ATP-binding protein FtsE"/>
    <property type="match status" value="1"/>
</dbReference>
<keyword evidence="6" id="KW-1278">Translocase</keyword>
<evidence type="ECO:0000256" key="8">
    <source>
        <dbReference type="ARBA" id="ARBA00023136"/>
    </source>
</evidence>
<keyword evidence="3" id="KW-1003">Cell membrane</keyword>
<evidence type="ECO:0000256" key="1">
    <source>
        <dbReference type="ARBA" id="ARBA00005417"/>
    </source>
</evidence>
<evidence type="ECO:0000313" key="13">
    <source>
        <dbReference type="Proteomes" id="UP000051439"/>
    </source>
</evidence>
<accession>A0A0R1NKQ2</accession>
<dbReference type="GO" id="GO:0005886">
    <property type="term" value="C:plasma membrane"/>
    <property type="evidence" value="ECO:0007669"/>
    <property type="project" value="UniProtKB-ARBA"/>
</dbReference>
<evidence type="ECO:0000256" key="2">
    <source>
        <dbReference type="ARBA" id="ARBA00022448"/>
    </source>
</evidence>
<dbReference type="PROSITE" id="PS50893">
    <property type="entry name" value="ABC_TRANSPORTER_2"/>
    <property type="match status" value="1"/>
</dbReference>
<dbReference type="Pfam" id="PF00005">
    <property type="entry name" value="ABC_tran"/>
    <property type="match status" value="1"/>
</dbReference>